<feature type="transmembrane region" description="Helical" evidence="1">
    <location>
        <begin position="18"/>
        <end position="40"/>
    </location>
</feature>
<accession>A0ABW3SB59</accession>
<evidence type="ECO:0008006" key="4">
    <source>
        <dbReference type="Google" id="ProtNLM"/>
    </source>
</evidence>
<evidence type="ECO:0000256" key="1">
    <source>
        <dbReference type="SAM" id="Phobius"/>
    </source>
</evidence>
<reference evidence="3" key="1">
    <citation type="journal article" date="2019" name="Int. J. Syst. Evol. Microbiol.">
        <title>The Global Catalogue of Microorganisms (GCM) 10K type strain sequencing project: providing services to taxonomists for standard genome sequencing and annotation.</title>
        <authorList>
            <consortium name="The Broad Institute Genomics Platform"/>
            <consortium name="The Broad Institute Genome Sequencing Center for Infectious Disease"/>
            <person name="Wu L."/>
            <person name="Ma J."/>
        </authorList>
    </citation>
    <scope>NUCLEOTIDE SEQUENCE [LARGE SCALE GENOMIC DNA]</scope>
    <source>
        <strain evidence="3">CCUG 48216</strain>
    </source>
</reference>
<keyword evidence="1" id="KW-0812">Transmembrane</keyword>
<evidence type="ECO:0000313" key="2">
    <source>
        <dbReference type="EMBL" id="MFD1181904.1"/>
    </source>
</evidence>
<comment type="caution">
    <text evidence="2">The sequence shown here is derived from an EMBL/GenBank/DDBJ whole genome shotgun (WGS) entry which is preliminary data.</text>
</comment>
<dbReference type="RefSeq" id="WP_240268987.1">
    <property type="nucleotide sequence ID" value="NZ_JAKSXN010000018.1"/>
</dbReference>
<dbReference type="Proteomes" id="UP001597211">
    <property type="component" value="Unassembled WGS sequence"/>
</dbReference>
<keyword evidence="3" id="KW-1185">Reference proteome</keyword>
<organism evidence="2 3">
    <name type="scientific">Paenibacillus timonensis</name>
    <dbReference type="NCBI Taxonomy" id="225915"/>
    <lineage>
        <taxon>Bacteria</taxon>
        <taxon>Bacillati</taxon>
        <taxon>Bacillota</taxon>
        <taxon>Bacilli</taxon>
        <taxon>Bacillales</taxon>
        <taxon>Paenibacillaceae</taxon>
        <taxon>Paenibacillus</taxon>
    </lineage>
</organism>
<dbReference type="EMBL" id="JBHTKZ010000018">
    <property type="protein sequence ID" value="MFD1181904.1"/>
    <property type="molecule type" value="Genomic_DNA"/>
</dbReference>
<keyword evidence="1" id="KW-1133">Transmembrane helix</keyword>
<name>A0ABW3SB59_9BACL</name>
<proteinExistence type="predicted"/>
<evidence type="ECO:0000313" key="3">
    <source>
        <dbReference type="Proteomes" id="UP001597211"/>
    </source>
</evidence>
<keyword evidence="1" id="KW-0472">Membrane</keyword>
<gene>
    <name evidence="2" type="ORF">ACFQ2Z_11080</name>
</gene>
<sequence length="179" mass="19019">MIDINLLPPKPRPASAGVLLPILLLLAGLGICAYLGYAYWGVQEDATAWKTSITETERQQAELQRELQSLGTSGIGAAGIEMIEKLSGQRPDVKALIGSLEAPLPTGSTLETVRLSETGLAWTCLFTSLSQASAYSSALREQPDLSGELIQSVKELQGRGYIGTFELRPGTAEQAGDGE</sequence>
<protein>
    <recommendedName>
        <fullName evidence="4">Fimbrial protein</fullName>
    </recommendedName>
</protein>